<gene>
    <name evidence="2" type="ORF">AVDCRST_MAG37-2399</name>
</gene>
<dbReference type="AlphaFoldDB" id="A0A6J4QQK2"/>
<evidence type="ECO:0000256" key="1">
    <source>
        <dbReference type="SAM" id="MobiDB-lite"/>
    </source>
</evidence>
<organism evidence="2">
    <name type="scientific">uncultured Rubrobacteraceae bacterium</name>
    <dbReference type="NCBI Taxonomy" id="349277"/>
    <lineage>
        <taxon>Bacteria</taxon>
        <taxon>Bacillati</taxon>
        <taxon>Actinomycetota</taxon>
        <taxon>Rubrobacteria</taxon>
        <taxon>Rubrobacterales</taxon>
        <taxon>Rubrobacteraceae</taxon>
        <taxon>environmental samples</taxon>
    </lineage>
</organism>
<accession>A0A6J4QQK2</accession>
<dbReference type="InterPro" id="IPR021454">
    <property type="entry name" value="DUF3105"/>
</dbReference>
<protein>
    <submittedName>
        <fullName evidence="2">Putative membrane protein</fullName>
    </submittedName>
</protein>
<dbReference type="EMBL" id="CADCVD010000120">
    <property type="protein sequence ID" value="CAA9451629.1"/>
    <property type="molecule type" value="Genomic_DNA"/>
</dbReference>
<feature type="compositionally biased region" description="Gly residues" evidence="1">
    <location>
        <begin position="322"/>
        <end position="332"/>
    </location>
</feature>
<dbReference type="Pfam" id="PF11303">
    <property type="entry name" value="DUF3105"/>
    <property type="match status" value="1"/>
</dbReference>
<feature type="region of interest" description="Disordered" evidence="1">
    <location>
        <begin position="309"/>
        <end position="332"/>
    </location>
</feature>
<feature type="region of interest" description="Disordered" evidence="1">
    <location>
        <begin position="124"/>
        <end position="222"/>
    </location>
</feature>
<reference evidence="2" key="1">
    <citation type="submission" date="2020-02" db="EMBL/GenBank/DDBJ databases">
        <authorList>
            <person name="Meier V. D."/>
        </authorList>
    </citation>
    <scope>NUCLEOTIDE SEQUENCE</scope>
    <source>
        <strain evidence="2">AVDCRST_MAG37</strain>
    </source>
</reference>
<evidence type="ECO:0000313" key="2">
    <source>
        <dbReference type="EMBL" id="CAA9451629.1"/>
    </source>
</evidence>
<sequence length="332" mass="36059">MLSSTIYAPVRGPDSPPVYYEAKKASHDVTKVSRQSCRRSCLLVGDDPLERFLLRYERMTFTEAPDYIIWARTRAYLTLRGTEGQGDSLESRNDHRGRASKARAALIVLLILSTLVLAACGGESANSGGDGETEAAQETTSGESAGEETRGERALSPSEATVGPEENTAMPASGREEDPAQPPPEDPPEGVQTFPATSNGNFEGPLSYEQDPPTNGDHSPGWQKCGFYSSPIENERAVHSMDHGAVWITYQPNLSQDQIEALRSLAREDYVLVSPYPGLRAPVIATAWRNQLELDGADDPRLRQFVDQFRVSETAPRSGNGCENGGGEPETS</sequence>
<proteinExistence type="predicted"/>
<name>A0A6J4QQK2_9ACTN</name>